<sequence>MLDALRPVLNVFWSESVWLPPNITWHDISPESSDVIKHADYRDLIYPIPMAFVVLFMRKILERYWFWPIGVSLGIKNTRPKRAVANPLLESAYQKNSRIKYKQILSLSKQLDWTERQIERWWRLRRAQDKPSTLVKFCENSWRCLYYSYSFVYGLIALWDKPWLWNIDECWKQYPHQSVNNETWWYYMISMSFYWSLCISQFTDVRRKDFWQMFVHHCATITLMAFSWICNMHRIGTLVLLVHDCADIFLEAAKITKYANYQKLCDCIFGFFTIIWIITRLGVYPFWIMYSTAVTAPNFVPVFPAYYIFNGLLSLLLMLHIAWTYLILQIAYKALAAGQMEGDLRSSSSDLSDSSGAGNDKVILNNHTSH</sequence>
<protein>
    <submittedName>
        <fullName evidence="18">Protein transporter</fullName>
    </submittedName>
</protein>
<dbReference type="PANTHER" id="PTHR12560:SF0">
    <property type="entry name" value="LD18904P"/>
    <property type="match status" value="1"/>
</dbReference>
<keyword evidence="12 14" id="KW-0539">Nucleus</keyword>
<comment type="pathway">
    <text evidence="3">Lipid metabolism; sphingolipid metabolism.</text>
</comment>
<dbReference type="InterPro" id="IPR006634">
    <property type="entry name" value="TLC-dom"/>
</dbReference>
<dbReference type="FunFam" id="1.10.10.60:FF:000020">
    <property type="entry name" value="Ceramide synthase 5"/>
    <property type="match status" value="1"/>
</dbReference>
<evidence type="ECO:0000256" key="2">
    <source>
        <dbReference type="ARBA" id="ARBA00004477"/>
    </source>
</evidence>
<evidence type="ECO:0000256" key="5">
    <source>
        <dbReference type="ARBA" id="ARBA00022679"/>
    </source>
</evidence>
<dbReference type="CDD" id="cd00086">
    <property type="entry name" value="homeodomain"/>
    <property type="match status" value="1"/>
</dbReference>
<accession>A0A6M2DJD1</accession>
<keyword evidence="7" id="KW-0256">Endoplasmic reticulum</keyword>
<feature type="transmembrane region" description="Helical" evidence="15">
    <location>
        <begin position="210"/>
        <end position="229"/>
    </location>
</feature>
<evidence type="ECO:0000256" key="12">
    <source>
        <dbReference type="PROSITE-ProRule" id="PRU00108"/>
    </source>
</evidence>
<evidence type="ECO:0000256" key="14">
    <source>
        <dbReference type="RuleBase" id="RU000682"/>
    </source>
</evidence>
<comment type="subcellular location">
    <subcellularLocation>
        <location evidence="2">Endoplasmic reticulum membrane</location>
        <topology evidence="2">Multi-pass membrane protein</topology>
    </subcellularLocation>
    <subcellularLocation>
        <location evidence="1 12 14">Nucleus</location>
    </subcellularLocation>
</comment>
<dbReference type="Gene3D" id="1.10.10.60">
    <property type="entry name" value="Homeodomain-like"/>
    <property type="match status" value="1"/>
</dbReference>
<comment type="pathway">
    <text evidence="4">Sphingolipid metabolism.</text>
</comment>
<dbReference type="Pfam" id="PF00046">
    <property type="entry name" value="Homeodomain"/>
    <property type="match status" value="1"/>
</dbReference>
<evidence type="ECO:0000313" key="18">
    <source>
        <dbReference type="EMBL" id="NOV44947.1"/>
    </source>
</evidence>
<organism evidence="18">
    <name type="scientific">Xenopsylla cheopis</name>
    <name type="common">Oriental rat flea</name>
    <name type="synonym">Pulex cheopis</name>
    <dbReference type="NCBI Taxonomy" id="163159"/>
    <lineage>
        <taxon>Eukaryota</taxon>
        <taxon>Metazoa</taxon>
        <taxon>Ecdysozoa</taxon>
        <taxon>Arthropoda</taxon>
        <taxon>Hexapoda</taxon>
        <taxon>Insecta</taxon>
        <taxon>Pterygota</taxon>
        <taxon>Neoptera</taxon>
        <taxon>Endopterygota</taxon>
        <taxon>Siphonaptera</taxon>
        <taxon>Pulicidae</taxon>
        <taxon>Xenopsyllinae</taxon>
        <taxon>Xenopsylla</taxon>
    </lineage>
</organism>
<evidence type="ECO:0000256" key="11">
    <source>
        <dbReference type="ARBA" id="ARBA00049036"/>
    </source>
</evidence>
<evidence type="ECO:0000259" key="16">
    <source>
        <dbReference type="PROSITE" id="PS50071"/>
    </source>
</evidence>
<dbReference type="UniPathway" id="UPA00222"/>
<dbReference type="GO" id="GO:0050291">
    <property type="term" value="F:sphingosine N-acyltransferase activity"/>
    <property type="evidence" value="ECO:0007669"/>
    <property type="project" value="InterPro"/>
</dbReference>
<dbReference type="AlphaFoldDB" id="A0A6M2DJD1"/>
<keyword evidence="9" id="KW-0443">Lipid metabolism</keyword>
<dbReference type="EMBL" id="GIIL01001221">
    <property type="protein sequence ID" value="NOV44947.1"/>
    <property type="molecule type" value="Transcribed_RNA"/>
</dbReference>
<dbReference type="InterPro" id="IPR009057">
    <property type="entry name" value="Homeodomain-like_sf"/>
</dbReference>
<evidence type="ECO:0000256" key="13">
    <source>
        <dbReference type="PROSITE-ProRule" id="PRU00205"/>
    </source>
</evidence>
<dbReference type="SUPFAM" id="SSF46689">
    <property type="entry name" value="Homeodomain-like"/>
    <property type="match status" value="1"/>
</dbReference>
<keyword evidence="10 13" id="KW-0472">Membrane</keyword>
<feature type="transmembrane region" description="Helical" evidence="15">
    <location>
        <begin position="307"/>
        <end position="328"/>
    </location>
</feature>
<name>A0A6M2DJD1_XENCH</name>
<feature type="transmembrane region" description="Helical" evidence="15">
    <location>
        <begin position="264"/>
        <end position="287"/>
    </location>
</feature>
<dbReference type="InterPro" id="IPR016439">
    <property type="entry name" value="Lag1/Lac1-like"/>
</dbReference>
<dbReference type="PROSITE" id="PS50922">
    <property type="entry name" value="TLC"/>
    <property type="match status" value="1"/>
</dbReference>
<keyword evidence="5" id="KW-0808">Transferase</keyword>
<evidence type="ECO:0000256" key="1">
    <source>
        <dbReference type="ARBA" id="ARBA00004123"/>
    </source>
</evidence>
<proteinExistence type="predicted"/>
<feature type="DNA-binding region" description="Homeobox" evidence="12">
    <location>
        <begin position="91"/>
        <end position="133"/>
    </location>
</feature>
<dbReference type="Pfam" id="PF03798">
    <property type="entry name" value="TRAM_LAG1_CLN8"/>
    <property type="match status" value="1"/>
</dbReference>
<dbReference type="PIRSF" id="PIRSF005225">
    <property type="entry name" value="LAG1_LAC1"/>
    <property type="match status" value="1"/>
</dbReference>
<evidence type="ECO:0000256" key="6">
    <source>
        <dbReference type="ARBA" id="ARBA00022692"/>
    </source>
</evidence>
<evidence type="ECO:0000256" key="7">
    <source>
        <dbReference type="ARBA" id="ARBA00022824"/>
    </source>
</evidence>
<evidence type="ECO:0000256" key="10">
    <source>
        <dbReference type="ARBA" id="ARBA00023136"/>
    </source>
</evidence>
<evidence type="ECO:0000256" key="3">
    <source>
        <dbReference type="ARBA" id="ARBA00004760"/>
    </source>
</evidence>
<keyword evidence="6 13" id="KW-0812">Transmembrane</keyword>
<dbReference type="GO" id="GO:0005789">
    <property type="term" value="C:endoplasmic reticulum membrane"/>
    <property type="evidence" value="ECO:0007669"/>
    <property type="project" value="UniProtKB-SubCell"/>
</dbReference>
<dbReference type="PROSITE" id="PS50071">
    <property type="entry name" value="HOMEOBOX_2"/>
    <property type="match status" value="1"/>
</dbReference>
<dbReference type="GO" id="GO:0005634">
    <property type="term" value="C:nucleus"/>
    <property type="evidence" value="ECO:0007669"/>
    <property type="project" value="UniProtKB-SubCell"/>
</dbReference>
<evidence type="ECO:0000256" key="8">
    <source>
        <dbReference type="ARBA" id="ARBA00022989"/>
    </source>
</evidence>
<evidence type="ECO:0000256" key="4">
    <source>
        <dbReference type="ARBA" id="ARBA00004991"/>
    </source>
</evidence>
<feature type="domain" description="Homeobox" evidence="16">
    <location>
        <begin position="89"/>
        <end position="132"/>
    </location>
</feature>
<evidence type="ECO:0000259" key="17">
    <source>
        <dbReference type="PROSITE" id="PS50922"/>
    </source>
</evidence>
<dbReference type="SMART" id="SM00724">
    <property type="entry name" value="TLC"/>
    <property type="match status" value="1"/>
</dbReference>
<dbReference type="PANTHER" id="PTHR12560">
    <property type="entry name" value="LONGEVITY ASSURANCE FACTOR 1 LAG1"/>
    <property type="match status" value="1"/>
</dbReference>
<keyword evidence="12 14" id="KW-0371">Homeobox</keyword>
<keyword evidence="12 14" id="KW-0238">DNA-binding</keyword>
<dbReference type="GO" id="GO:0003677">
    <property type="term" value="F:DNA binding"/>
    <property type="evidence" value="ECO:0007669"/>
    <property type="project" value="UniProtKB-UniRule"/>
</dbReference>
<feature type="domain" description="TLC" evidence="17">
    <location>
        <begin position="135"/>
        <end position="336"/>
    </location>
</feature>
<reference evidence="18" key="1">
    <citation type="submission" date="2020-03" db="EMBL/GenBank/DDBJ databases">
        <title>Transcriptomic Profiling of the Digestive Tract of the Rat Flea, Xenopsylla cheopis, Following Blood Feeding and Infection with Yersinia pestis.</title>
        <authorList>
            <person name="Bland D.M."/>
            <person name="Martens C.A."/>
            <person name="Virtaneva K."/>
            <person name="Kanakabandi K."/>
            <person name="Long D."/>
            <person name="Rosenke R."/>
            <person name="Saturday G.A."/>
            <person name="Hoyt F.H."/>
            <person name="Bruno D.P."/>
            <person name="Ribeiro J.M.C."/>
            <person name="Hinnebusch J."/>
        </authorList>
    </citation>
    <scope>NUCLEOTIDE SEQUENCE</scope>
</reference>
<evidence type="ECO:0000256" key="15">
    <source>
        <dbReference type="SAM" id="Phobius"/>
    </source>
</evidence>
<keyword evidence="8 15" id="KW-1133">Transmembrane helix</keyword>
<dbReference type="GO" id="GO:0046513">
    <property type="term" value="P:ceramide biosynthetic process"/>
    <property type="evidence" value="ECO:0007669"/>
    <property type="project" value="InterPro"/>
</dbReference>
<feature type="transmembrane region" description="Helical" evidence="15">
    <location>
        <begin position="184"/>
        <end position="203"/>
    </location>
</feature>
<evidence type="ECO:0000256" key="9">
    <source>
        <dbReference type="ARBA" id="ARBA00023098"/>
    </source>
</evidence>
<comment type="catalytic activity">
    <reaction evidence="11">
        <text>sphinganine + octadecanoyl-CoA = N-(octadecanoyl)-sphinganine + CoA + H(+)</text>
        <dbReference type="Rhea" id="RHEA:36547"/>
        <dbReference type="ChEBI" id="CHEBI:15378"/>
        <dbReference type="ChEBI" id="CHEBI:57287"/>
        <dbReference type="ChEBI" id="CHEBI:57394"/>
        <dbReference type="ChEBI" id="CHEBI:57817"/>
        <dbReference type="ChEBI" id="CHEBI:67033"/>
    </reaction>
    <physiologicalReaction direction="left-to-right" evidence="11">
        <dbReference type="Rhea" id="RHEA:36548"/>
    </physiologicalReaction>
</comment>
<dbReference type="InterPro" id="IPR001356">
    <property type="entry name" value="HD"/>
</dbReference>